<dbReference type="InterPro" id="IPR058923">
    <property type="entry name" value="RCC1-like_dom"/>
</dbReference>
<dbReference type="Pfam" id="PF25390">
    <property type="entry name" value="WD40_RLD"/>
    <property type="match status" value="1"/>
</dbReference>
<dbReference type="InterPro" id="IPR009091">
    <property type="entry name" value="RCC1/BLIP-II"/>
</dbReference>
<dbReference type="PROSITE" id="PS51257">
    <property type="entry name" value="PROKAR_LIPOPROTEIN"/>
    <property type="match status" value="1"/>
</dbReference>
<accession>D1A7K4</accession>
<evidence type="ECO:0000256" key="4">
    <source>
        <dbReference type="SAM" id="SignalP"/>
    </source>
</evidence>
<proteinExistence type="predicted"/>
<feature type="region of interest" description="Disordered" evidence="3">
    <location>
        <begin position="35"/>
        <end position="63"/>
    </location>
</feature>
<dbReference type="STRING" id="471852.Tcur_1007"/>
<keyword evidence="4" id="KW-0732">Signal</keyword>
<organism evidence="6 7">
    <name type="scientific">Thermomonospora curvata (strain ATCC 19995 / DSM 43183 / JCM 3096 / KCTC 9072 / NBRC 15933 / NCIMB 10081 / Henssen B9)</name>
    <dbReference type="NCBI Taxonomy" id="471852"/>
    <lineage>
        <taxon>Bacteria</taxon>
        <taxon>Bacillati</taxon>
        <taxon>Actinomycetota</taxon>
        <taxon>Actinomycetes</taxon>
        <taxon>Streptosporangiales</taxon>
        <taxon>Thermomonosporaceae</taxon>
        <taxon>Thermomonospora</taxon>
    </lineage>
</organism>
<dbReference type="Pfam" id="PF00415">
    <property type="entry name" value="RCC1"/>
    <property type="match status" value="1"/>
</dbReference>
<dbReference type="eggNOG" id="COG5184">
    <property type="taxonomic scope" value="Bacteria"/>
</dbReference>
<dbReference type="AlphaFoldDB" id="D1A7K4"/>
<dbReference type="KEGG" id="tcu:Tcur_1007"/>
<keyword evidence="7" id="KW-1185">Reference proteome</keyword>
<dbReference type="HOGENOM" id="CLU_005210_8_3_11"/>
<feature type="signal peptide" evidence="4">
    <location>
        <begin position="1"/>
        <end position="30"/>
    </location>
</feature>
<sequence length="443" mass="45968">MLKKVHPSGVRRRLRPLLAAALAFSLTACAVQRGYGPDEAPPPGDRAHGPGEVWSSGLNENGQLGRESREMDLSLGPVLGLGGKGRLRNVVAVAAGGRHSLAVLSDGRVVAWGANDHGQLGDGTRRDSRHPVLVRAPGSGKGHLRGAVAVAADSDFSMALLKDGRVVTWGKGDAGQRGIGRKEAPLLPTVVLRPDGRKPLTDVVQIAADGRTELVLRKDGSVLAWGANDYGMVGDGTRKQRSLPVRVRGLNGRRWLSGVSKIAIGGQHGLALLRDGRVVAWGRNELGQLGNGTRTDSTVPKPVSGVGGKGELSGIVAISAAEKHNFALTKNATLVAWGNNTAGQLGDGTLTLRDTPVNVVGTHGPLLQGVAQVHAGEAHGVAILSDGSALSWGAGRKGQLGWGKRLHRSRPGPLITVDGRAPSDVMTAAAGERHLLLLMAPQG</sequence>
<feature type="chain" id="PRO_5003019582" evidence="4">
    <location>
        <begin position="31"/>
        <end position="443"/>
    </location>
</feature>
<keyword evidence="1" id="KW-0344">Guanine-nucleotide releasing factor</keyword>
<evidence type="ECO:0000256" key="3">
    <source>
        <dbReference type="SAM" id="MobiDB-lite"/>
    </source>
</evidence>
<evidence type="ECO:0000259" key="5">
    <source>
        <dbReference type="Pfam" id="PF25390"/>
    </source>
</evidence>
<gene>
    <name evidence="6" type="ordered locus">Tcur_1007</name>
</gene>
<dbReference type="SUPFAM" id="SSF50985">
    <property type="entry name" value="RCC1/BLIP-II"/>
    <property type="match status" value="1"/>
</dbReference>
<dbReference type="PANTHER" id="PTHR45982">
    <property type="entry name" value="REGULATOR OF CHROMOSOME CONDENSATION"/>
    <property type="match status" value="1"/>
</dbReference>
<evidence type="ECO:0000256" key="1">
    <source>
        <dbReference type="ARBA" id="ARBA00022658"/>
    </source>
</evidence>
<dbReference type="PROSITE" id="PS50012">
    <property type="entry name" value="RCC1_3"/>
    <property type="match status" value="7"/>
</dbReference>
<protein>
    <submittedName>
        <fullName evidence="6">Regulator of chromosome condensation RCC1</fullName>
    </submittedName>
</protein>
<dbReference type="InterPro" id="IPR000408">
    <property type="entry name" value="Reg_chr_condens"/>
</dbReference>
<evidence type="ECO:0000256" key="2">
    <source>
        <dbReference type="ARBA" id="ARBA00022737"/>
    </source>
</evidence>
<dbReference type="EMBL" id="CP001738">
    <property type="protein sequence ID" value="ACY96593.1"/>
    <property type="molecule type" value="Genomic_DNA"/>
</dbReference>
<evidence type="ECO:0000313" key="6">
    <source>
        <dbReference type="EMBL" id="ACY96593.1"/>
    </source>
</evidence>
<dbReference type="Gene3D" id="2.130.10.30">
    <property type="entry name" value="Regulator of chromosome condensation 1/beta-lactamase-inhibitor protein II"/>
    <property type="match status" value="2"/>
</dbReference>
<name>D1A7K4_THECD</name>
<evidence type="ECO:0000313" key="7">
    <source>
        <dbReference type="Proteomes" id="UP000001918"/>
    </source>
</evidence>
<dbReference type="InterPro" id="IPR051553">
    <property type="entry name" value="Ran_GTPase-activating"/>
</dbReference>
<dbReference type="PROSITE" id="PS00626">
    <property type="entry name" value="RCC1_2"/>
    <property type="match status" value="1"/>
</dbReference>
<keyword evidence="2" id="KW-0677">Repeat</keyword>
<feature type="domain" description="RCC1-like" evidence="5">
    <location>
        <begin position="51"/>
        <end position="358"/>
    </location>
</feature>
<dbReference type="Proteomes" id="UP000001918">
    <property type="component" value="Chromosome"/>
</dbReference>
<reference evidence="6 7" key="1">
    <citation type="journal article" date="2011" name="Stand. Genomic Sci.">
        <title>Complete genome sequence of Thermomonospora curvata type strain (B9).</title>
        <authorList>
            <person name="Chertkov O."/>
            <person name="Sikorski J."/>
            <person name="Nolan M."/>
            <person name="Lapidus A."/>
            <person name="Lucas S."/>
            <person name="Del Rio T.G."/>
            <person name="Tice H."/>
            <person name="Cheng J.F."/>
            <person name="Goodwin L."/>
            <person name="Pitluck S."/>
            <person name="Liolios K."/>
            <person name="Ivanova N."/>
            <person name="Mavromatis K."/>
            <person name="Mikhailova N."/>
            <person name="Ovchinnikova G."/>
            <person name="Pati A."/>
            <person name="Chen A."/>
            <person name="Palaniappan K."/>
            <person name="Djao O.D."/>
            <person name="Land M."/>
            <person name="Hauser L."/>
            <person name="Chang Y.J."/>
            <person name="Jeffries C.D."/>
            <person name="Brettin T."/>
            <person name="Han C."/>
            <person name="Detter J.C."/>
            <person name="Rohde M."/>
            <person name="Goker M."/>
            <person name="Woyke T."/>
            <person name="Bristow J."/>
            <person name="Eisen J.A."/>
            <person name="Markowitz V."/>
            <person name="Hugenholtz P."/>
            <person name="Klenk H.P."/>
            <person name="Kyrpides N.C."/>
        </authorList>
    </citation>
    <scope>NUCLEOTIDE SEQUENCE [LARGE SCALE GENOMIC DNA]</scope>
    <source>
        <strain evidence="7">ATCC 19995 / DSM 43183 / JCM 3096 / KCTC 9072 / NBRC 15933 / NCIMB 10081 / Henssen B9</strain>
    </source>
</reference>
<dbReference type="PRINTS" id="PR00633">
    <property type="entry name" value="RCCNDNSATION"/>
</dbReference>
<dbReference type="PANTHER" id="PTHR45982:SF1">
    <property type="entry name" value="REGULATOR OF CHROMOSOME CONDENSATION"/>
    <property type="match status" value="1"/>
</dbReference>